<sequence length="244" mass="27682">MPLRSGILGLLRTRHTGLRQFRKIPGHVAALRCVALHRSQTNLRRTRTRVLGETPDQFMRETNAVGPQMHRPAYRTSFFRLCVAALTNSHRPYRARLTPDPRDGTAGPRAGRIKSGRHPSDGTGSPRPVSDFTHTGPEEPLLDRTGPGCLRDSGLGGLLRTRRPPRRLRGRSVLPKLTRKRRWDRGVPPYQLTLSRRPRAVLFNNWGLKTLRWGPLPQIIVKTAILERNARGRFHLYPCGPTLF</sequence>
<evidence type="ECO:0000313" key="2">
    <source>
        <dbReference type="EMBL" id="PIK36250.1"/>
    </source>
</evidence>
<name>A0A2G8JKK0_STIJA</name>
<dbReference type="AlphaFoldDB" id="A0A2G8JKK0"/>
<evidence type="ECO:0000256" key="1">
    <source>
        <dbReference type="SAM" id="MobiDB-lite"/>
    </source>
</evidence>
<evidence type="ECO:0000313" key="3">
    <source>
        <dbReference type="Proteomes" id="UP000230750"/>
    </source>
</evidence>
<reference evidence="2 3" key="1">
    <citation type="journal article" date="2017" name="PLoS Biol.">
        <title>The sea cucumber genome provides insights into morphological evolution and visceral regeneration.</title>
        <authorList>
            <person name="Zhang X."/>
            <person name="Sun L."/>
            <person name="Yuan J."/>
            <person name="Sun Y."/>
            <person name="Gao Y."/>
            <person name="Zhang L."/>
            <person name="Li S."/>
            <person name="Dai H."/>
            <person name="Hamel J.F."/>
            <person name="Liu C."/>
            <person name="Yu Y."/>
            <person name="Liu S."/>
            <person name="Lin W."/>
            <person name="Guo K."/>
            <person name="Jin S."/>
            <person name="Xu P."/>
            <person name="Storey K.B."/>
            <person name="Huan P."/>
            <person name="Zhang T."/>
            <person name="Zhou Y."/>
            <person name="Zhang J."/>
            <person name="Lin C."/>
            <person name="Li X."/>
            <person name="Xing L."/>
            <person name="Huo D."/>
            <person name="Sun M."/>
            <person name="Wang L."/>
            <person name="Mercier A."/>
            <person name="Li F."/>
            <person name="Yang H."/>
            <person name="Xiang J."/>
        </authorList>
    </citation>
    <scope>NUCLEOTIDE SEQUENCE [LARGE SCALE GENOMIC DNA]</scope>
    <source>
        <strain evidence="2">Shaxun</strain>
        <tissue evidence="2">Muscle</tissue>
    </source>
</reference>
<dbReference type="EMBL" id="MRZV01001709">
    <property type="protein sequence ID" value="PIK36250.1"/>
    <property type="molecule type" value="Genomic_DNA"/>
</dbReference>
<gene>
    <name evidence="2" type="ORF">BSL78_26914</name>
</gene>
<comment type="caution">
    <text evidence="2">The sequence shown here is derived from an EMBL/GenBank/DDBJ whole genome shotgun (WGS) entry which is preliminary data.</text>
</comment>
<organism evidence="2 3">
    <name type="scientific">Stichopus japonicus</name>
    <name type="common">Sea cucumber</name>
    <dbReference type="NCBI Taxonomy" id="307972"/>
    <lineage>
        <taxon>Eukaryota</taxon>
        <taxon>Metazoa</taxon>
        <taxon>Echinodermata</taxon>
        <taxon>Eleutherozoa</taxon>
        <taxon>Echinozoa</taxon>
        <taxon>Holothuroidea</taxon>
        <taxon>Aspidochirotacea</taxon>
        <taxon>Aspidochirotida</taxon>
        <taxon>Stichopodidae</taxon>
        <taxon>Apostichopus</taxon>
    </lineage>
</organism>
<keyword evidence="3" id="KW-1185">Reference proteome</keyword>
<feature type="region of interest" description="Disordered" evidence="1">
    <location>
        <begin position="93"/>
        <end position="165"/>
    </location>
</feature>
<proteinExistence type="predicted"/>
<dbReference type="Proteomes" id="UP000230750">
    <property type="component" value="Unassembled WGS sequence"/>
</dbReference>
<accession>A0A2G8JKK0</accession>
<protein>
    <submittedName>
        <fullName evidence="2">Uncharacterized protein</fullName>
    </submittedName>
</protein>